<accession>A0A2R6WJX0</accession>
<dbReference type="AlphaFoldDB" id="A0A2R6WJX0"/>
<keyword evidence="2" id="KW-1185">Reference proteome</keyword>
<evidence type="ECO:0000313" key="1">
    <source>
        <dbReference type="EMBL" id="PTQ34121.1"/>
    </source>
</evidence>
<gene>
    <name evidence="1" type="ORF">MARPO_0083s0079</name>
</gene>
<protein>
    <submittedName>
        <fullName evidence="1">Uncharacterized protein</fullName>
    </submittedName>
</protein>
<dbReference type="Proteomes" id="UP000244005">
    <property type="component" value="Unassembled WGS sequence"/>
</dbReference>
<name>A0A2R6WJX0_MARPO</name>
<proteinExistence type="predicted"/>
<sequence>MSLFAALPQPTNQFFSPPSPTIYCTLRGPMTPISYGFRSCAWDSTQMPSSIRLQVCAACCGLYVLTSSVREFRRHVSSLCITSSFY</sequence>
<organism evidence="1 2">
    <name type="scientific">Marchantia polymorpha</name>
    <name type="common">Common liverwort</name>
    <name type="synonym">Marchantia aquatica</name>
    <dbReference type="NCBI Taxonomy" id="3197"/>
    <lineage>
        <taxon>Eukaryota</taxon>
        <taxon>Viridiplantae</taxon>
        <taxon>Streptophyta</taxon>
        <taxon>Embryophyta</taxon>
        <taxon>Marchantiophyta</taxon>
        <taxon>Marchantiopsida</taxon>
        <taxon>Marchantiidae</taxon>
        <taxon>Marchantiales</taxon>
        <taxon>Marchantiaceae</taxon>
        <taxon>Marchantia</taxon>
    </lineage>
</organism>
<reference evidence="2" key="1">
    <citation type="journal article" date="2017" name="Cell">
        <title>Insights into land plant evolution garnered from the Marchantia polymorpha genome.</title>
        <authorList>
            <person name="Bowman J.L."/>
            <person name="Kohchi T."/>
            <person name="Yamato K.T."/>
            <person name="Jenkins J."/>
            <person name="Shu S."/>
            <person name="Ishizaki K."/>
            <person name="Yamaoka S."/>
            <person name="Nishihama R."/>
            <person name="Nakamura Y."/>
            <person name="Berger F."/>
            <person name="Adam C."/>
            <person name="Aki S.S."/>
            <person name="Althoff F."/>
            <person name="Araki T."/>
            <person name="Arteaga-Vazquez M.A."/>
            <person name="Balasubrmanian S."/>
            <person name="Barry K."/>
            <person name="Bauer D."/>
            <person name="Boehm C.R."/>
            <person name="Briginshaw L."/>
            <person name="Caballero-Perez J."/>
            <person name="Catarino B."/>
            <person name="Chen F."/>
            <person name="Chiyoda S."/>
            <person name="Chovatia M."/>
            <person name="Davies K.M."/>
            <person name="Delmans M."/>
            <person name="Demura T."/>
            <person name="Dierschke T."/>
            <person name="Dolan L."/>
            <person name="Dorantes-Acosta A.E."/>
            <person name="Eklund D.M."/>
            <person name="Florent S.N."/>
            <person name="Flores-Sandoval E."/>
            <person name="Fujiyama A."/>
            <person name="Fukuzawa H."/>
            <person name="Galik B."/>
            <person name="Grimanelli D."/>
            <person name="Grimwood J."/>
            <person name="Grossniklaus U."/>
            <person name="Hamada T."/>
            <person name="Haseloff J."/>
            <person name="Hetherington A.J."/>
            <person name="Higo A."/>
            <person name="Hirakawa Y."/>
            <person name="Hundley H.N."/>
            <person name="Ikeda Y."/>
            <person name="Inoue K."/>
            <person name="Inoue S.I."/>
            <person name="Ishida S."/>
            <person name="Jia Q."/>
            <person name="Kakita M."/>
            <person name="Kanazawa T."/>
            <person name="Kawai Y."/>
            <person name="Kawashima T."/>
            <person name="Kennedy M."/>
            <person name="Kinose K."/>
            <person name="Kinoshita T."/>
            <person name="Kohara Y."/>
            <person name="Koide E."/>
            <person name="Komatsu K."/>
            <person name="Kopischke S."/>
            <person name="Kubo M."/>
            <person name="Kyozuka J."/>
            <person name="Lagercrantz U."/>
            <person name="Lin S.S."/>
            <person name="Lindquist E."/>
            <person name="Lipzen A.M."/>
            <person name="Lu C.W."/>
            <person name="De Luna E."/>
            <person name="Martienssen R.A."/>
            <person name="Minamino N."/>
            <person name="Mizutani M."/>
            <person name="Mizutani M."/>
            <person name="Mochizuki N."/>
            <person name="Monte I."/>
            <person name="Mosher R."/>
            <person name="Nagasaki H."/>
            <person name="Nakagami H."/>
            <person name="Naramoto S."/>
            <person name="Nishitani K."/>
            <person name="Ohtani M."/>
            <person name="Okamoto T."/>
            <person name="Okumura M."/>
            <person name="Phillips J."/>
            <person name="Pollak B."/>
            <person name="Reinders A."/>
            <person name="Rovekamp M."/>
            <person name="Sano R."/>
            <person name="Sawa S."/>
            <person name="Schmid M.W."/>
            <person name="Shirakawa M."/>
            <person name="Solano R."/>
            <person name="Spunde A."/>
            <person name="Suetsugu N."/>
            <person name="Sugano S."/>
            <person name="Sugiyama A."/>
            <person name="Sun R."/>
            <person name="Suzuki Y."/>
            <person name="Takenaka M."/>
            <person name="Takezawa D."/>
            <person name="Tomogane H."/>
            <person name="Tsuzuki M."/>
            <person name="Ueda T."/>
            <person name="Umeda M."/>
            <person name="Ward J.M."/>
            <person name="Watanabe Y."/>
            <person name="Yazaki K."/>
            <person name="Yokoyama R."/>
            <person name="Yoshitake Y."/>
            <person name="Yotsui I."/>
            <person name="Zachgo S."/>
            <person name="Schmutz J."/>
        </authorList>
    </citation>
    <scope>NUCLEOTIDE SEQUENCE [LARGE SCALE GENOMIC DNA]</scope>
    <source>
        <strain evidence="2">Tak-1</strain>
    </source>
</reference>
<dbReference type="EMBL" id="KZ772755">
    <property type="protein sequence ID" value="PTQ34121.1"/>
    <property type="molecule type" value="Genomic_DNA"/>
</dbReference>
<evidence type="ECO:0000313" key="2">
    <source>
        <dbReference type="Proteomes" id="UP000244005"/>
    </source>
</evidence>
<dbReference type="Gramene" id="Mp8g12410.1">
    <property type="protein sequence ID" value="Mp8g12410.1.cds1"/>
    <property type="gene ID" value="Mp8g12410"/>
</dbReference>